<dbReference type="PANTHER" id="PTHR31676">
    <property type="entry name" value="T31J12.3 PROTEIN-RELATED"/>
    <property type="match status" value="1"/>
</dbReference>
<dbReference type="Proteomes" id="UP000197138">
    <property type="component" value="Unassembled WGS sequence"/>
</dbReference>
<evidence type="ECO:0000313" key="5">
    <source>
        <dbReference type="Proteomes" id="UP000233551"/>
    </source>
</evidence>
<protein>
    <submittedName>
        <fullName evidence="2">Uncharacterized protein</fullName>
    </submittedName>
</protein>
<dbReference type="InterPro" id="IPR007493">
    <property type="entry name" value="DUF538"/>
</dbReference>
<evidence type="ECO:0000313" key="3">
    <source>
        <dbReference type="EMBL" id="PKI77965.1"/>
    </source>
</evidence>
<comment type="caution">
    <text evidence="2">The sequence shown here is derived from an EMBL/GenBank/DDBJ whole genome shotgun (WGS) entry which is preliminary data.</text>
</comment>
<accession>A0A218XZL6</accession>
<dbReference type="EMBL" id="PGOL01000065">
    <property type="protein sequence ID" value="PKI77965.1"/>
    <property type="molecule type" value="Genomic_DNA"/>
</dbReference>
<dbReference type="Proteomes" id="UP000233551">
    <property type="component" value="Unassembled WGS sequence"/>
</dbReference>
<reference evidence="2" key="2">
    <citation type="submission" date="2017-06" db="EMBL/GenBank/DDBJ databases">
        <title>The pomegranate genome and the genomics of punicalagin biosynthesis.</title>
        <authorList>
            <person name="Xu C."/>
        </authorList>
    </citation>
    <scope>NUCLEOTIDE SEQUENCE [LARGE SCALE GENOMIC DNA]</scope>
    <source>
        <tissue evidence="2">Fresh leaf</tissue>
    </source>
</reference>
<dbReference type="SUPFAM" id="SSF141562">
    <property type="entry name" value="At5g01610-like"/>
    <property type="match status" value="1"/>
</dbReference>
<dbReference type="InterPro" id="IPR036758">
    <property type="entry name" value="At5g01610-like"/>
</dbReference>
<evidence type="ECO:0000256" key="1">
    <source>
        <dbReference type="SAM" id="SignalP"/>
    </source>
</evidence>
<name>A0A218XZL6_PUNGR</name>
<evidence type="ECO:0000313" key="2">
    <source>
        <dbReference type="EMBL" id="OWM90394.1"/>
    </source>
</evidence>
<dbReference type="EMBL" id="MTKT01000548">
    <property type="protein sequence ID" value="OWM90394.1"/>
    <property type="molecule type" value="Genomic_DNA"/>
</dbReference>
<dbReference type="Pfam" id="PF04398">
    <property type="entry name" value="DUF538"/>
    <property type="match status" value="1"/>
</dbReference>
<reference evidence="4" key="1">
    <citation type="journal article" date="2017" name="Plant J.">
        <title>The pomegranate (Punica granatum L.) genome and the genomics of punicalagin biosynthesis.</title>
        <authorList>
            <person name="Qin G."/>
            <person name="Xu C."/>
            <person name="Ming R."/>
            <person name="Tang H."/>
            <person name="Guyot R."/>
            <person name="Kramer E.M."/>
            <person name="Hu Y."/>
            <person name="Yi X."/>
            <person name="Qi Y."/>
            <person name="Xu X."/>
            <person name="Gao Z."/>
            <person name="Pan H."/>
            <person name="Jian J."/>
            <person name="Tian Y."/>
            <person name="Yue Z."/>
            <person name="Xu Y."/>
        </authorList>
    </citation>
    <scope>NUCLEOTIDE SEQUENCE [LARGE SCALE GENOMIC DNA]</scope>
    <source>
        <strain evidence="4">cv. Dabenzi</strain>
    </source>
</reference>
<feature type="chain" id="PRO_5014072115" evidence="1">
    <location>
        <begin position="19"/>
        <end position="178"/>
    </location>
</feature>
<reference evidence="3 5" key="3">
    <citation type="submission" date="2017-11" db="EMBL/GenBank/DDBJ databases">
        <title>De-novo sequencing of pomegranate (Punica granatum L.) genome.</title>
        <authorList>
            <person name="Akparov Z."/>
            <person name="Amiraslanov A."/>
            <person name="Hajiyeva S."/>
            <person name="Abbasov M."/>
            <person name="Kaur K."/>
            <person name="Hamwieh A."/>
            <person name="Solovyev V."/>
            <person name="Salamov A."/>
            <person name="Braich B."/>
            <person name="Kosarev P."/>
            <person name="Mahmoud A."/>
            <person name="Hajiyev E."/>
            <person name="Babayeva S."/>
            <person name="Izzatullayeva V."/>
            <person name="Mammadov A."/>
            <person name="Mammadov A."/>
            <person name="Sharifova S."/>
            <person name="Ojaghi J."/>
            <person name="Eynullazada K."/>
            <person name="Bayramov B."/>
            <person name="Abdulazimova A."/>
            <person name="Shahmuradov I."/>
        </authorList>
    </citation>
    <scope>NUCLEOTIDE SEQUENCE [LARGE SCALE GENOMIC DNA]</scope>
    <source>
        <strain evidence="3">AG2017</strain>
        <strain evidence="5">cv. AG2017</strain>
        <tissue evidence="3">Leaf</tissue>
    </source>
</reference>
<organism evidence="2 4">
    <name type="scientific">Punica granatum</name>
    <name type="common">Pomegranate</name>
    <dbReference type="NCBI Taxonomy" id="22663"/>
    <lineage>
        <taxon>Eukaryota</taxon>
        <taxon>Viridiplantae</taxon>
        <taxon>Streptophyta</taxon>
        <taxon>Embryophyta</taxon>
        <taxon>Tracheophyta</taxon>
        <taxon>Spermatophyta</taxon>
        <taxon>Magnoliopsida</taxon>
        <taxon>eudicotyledons</taxon>
        <taxon>Gunneridae</taxon>
        <taxon>Pentapetalae</taxon>
        <taxon>rosids</taxon>
        <taxon>malvids</taxon>
        <taxon>Myrtales</taxon>
        <taxon>Lythraceae</taxon>
        <taxon>Punica</taxon>
    </lineage>
</organism>
<feature type="signal peptide" evidence="1">
    <location>
        <begin position="1"/>
        <end position="18"/>
    </location>
</feature>
<proteinExistence type="predicted"/>
<dbReference type="STRING" id="22663.A0A218XZL6"/>
<keyword evidence="1" id="KW-0732">Signal</keyword>
<dbReference type="Gene3D" id="2.30.240.10">
    <property type="entry name" value="At5g01610-like"/>
    <property type="match status" value="1"/>
</dbReference>
<keyword evidence="5" id="KW-1185">Reference proteome</keyword>
<dbReference type="PANTHER" id="PTHR31676:SF0">
    <property type="entry name" value="OS03G0210500 PROTEIN"/>
    <property type="match status" value="1"/>
</dbReference>
<evidence type="ECO:0000313" key="4">
    <source>
        <dbReference type="Proteomes" id="UP000197138"/>
    </source>
</evidence>
<gene>
    <name evidence="2" type="ORF">CDL15_Pgr014696</name>
    <name evidence="3" type="ORF">CRG98_001585</name>
</gene>
<sequence>MFLSSCIVLIILLNKQSRDSVDSSVLFLNLLNLMWCDNVDLIMCLSSTVEEKAKWLINKLKGKPSQALTDLLRDHHLPPGLFPQSITCYEFEGTKGKLIVYLPSSCEVRFENSSVVRYANRVKAILSRGKLTAIEGMKTKVLVWVKVTGINMHRMVLSSLGREIVYLSLFAVSCRLFS</sequence>
<dbReference type="AlphaFoldDB" id="A0A218XZL6"/>